<proteinExistence type="inferred from homology"/>
<dbReference type="InterPro" id="IPR036291">
    <property type="entry name" value="NAD(P)-bd_dom_sf"/>
</dbReference>
<dbReference type="PROSITE" id="PS00059">
    <property type="entry name" value="ADH_ZINC"/>
    <property type="match status" value="1"/>
</dbReference>
<dbReference type="Proteomes" id="UP000295008">
    <property type="component" value="Unassembled WGS sequence"/>
</dbReference>
<evidence type="ECO:0000313" key="7">
    <source>
        <dbReference type="Proteomes" id="UP000295008"/>
    </source>
</evidence>
<dbReference type="EMBL" id="SLUN01000032">
    <property type="protein sequence ID" value="TCL61786.1"/>
    <property type="molecule type" value="Genomic_DNA"/>
</dbReference>
<dbReference type="AlphaFoldDB" id="A0A4R1R829"/>
<dbReference type="RefSeq" id="WP_207930762.1">
    <property type="nucleotide sequence ID" value="NZ_SLUN01000032.1"/>
</dbReference>
<comment type="caution">
    <text evidence="6">The sequence shown here is derived from an EMBL/GenBank/DDBJ whole genome shotgun (WGS) entry which is preliminary data.</text>
</comment>
<comment type="cofactor">
    <cofactor evidence="4">
        <name>Zn(2+)</name>
        <dbReference type="ChEBI" id="CHEBI:29105"/>
    </cofactor>
</comment>
<dbReference type="GO" id="GO:0016491">
    <property type="term" value="F:oxidoreductase activity"/>
    <property type="evidence" value="ECO:0007669"/>
    <property type="project" value="UniProtKB-KW"/>
</dbReference>
<reference evidence="6 7" key="1">
    <citation type="submission" date="2019-03" db="EMBL/GenBank/DDBJ databases">
        <title>Genomic Encyclopedia of Type Strains, Phase IV (KMG-IV): sequencing the most valuable type-strain genomes for metagenomic binning, comparative biology and taxonomic classification.</title>
        <authorList>
            <person name="Goeker M."/>
        </authorList>
    </citation>
    <scope>NUCLEOTIDE SEQUENCE [LARGE SCALE GENOMIC DNA]</scope>
    <source>
        <strain evidence="6 7">LX-B</strain>
    </source>
</reference>
<dbReference type="InterPro" id="IPR050129">
    <property type="entry name" value="Zn_alcohol_dh"/>
</dbReference>
<evidence type="ECO:0000256" key="4">
    <source>
        <dbReference type="RuleBase" id="RU361277"/>
    </source>
</evidence>
<dbReference type="InterPro" id="IPR020843">
    <property type="entry name" value="ER"/>
</dbReference>
<evidence type="ECO:0000313" key="6">
    <source>
        <dbReference type="EMBL" id="TCL61786.1"/>
    </source>
</evidence>
<keyword evidence="1 4" id="KW-0479">Metal-binding</keyword>
<sequence length="349" mass="37892">MIPQTMQAVVKYANGDGKTELRQVPVPEIGPQDVLVKVEAVGICGSDPHIHHEMFAFPIPTPLILGHEFTGVIVKAGSEVSGFQVGDRVTSETHASYCGKCRECRTGNYQVCRERKGFGFHVDGAFAAYVKVPEISLHRLPEATSFETGSLTEPVCVAYNAVVKKTGIEPGDAVAVFGPGPIGLLCLEMARLCGANPLIIIGIGADQHRMDLAKKMGATHCVNSDAEDTVERIKEITNGQGVEAVIDTAGVGPTLKYAMEAVCPSGRITKVGWGPKPLGYTIDPIIQKTITLQGSFSHNWPIWERCLKLMESGQIQPERIITDILPLKDWHKGFELMEARKSLKIILKP</sequence>
<dbReference type="SUPFAM" id="SSF51735">
    <property type="entry name" value="NAD(P)-binding Rossmann-fold domains"/>
    <property type="match status" value="1"/>
</dbReference>
<evidence type="ECO:0000256" key="1">
    <source>
        <dbReference type="ARBA" id="ARBA00022723"/>
    </source>
</evidence>
<keyword evidence="3" id="KW-0560">Oxidoreductase</keyword>
<dbReference type="InterPro" id="IPR013154">
    <property type="entry name" value="ADH-like_N"/>
</dbReference>
<dbReference type="CDD" id="cd08258">
    <property type="entry name" value="Zn_ADH4"/>
    <property type="match status" value="1"/>
</dbReference>
<dbReference type="PANTHER" id="PTHR43401:SF2">
    <property type="entry name" value="L-THREONINE 3-DEHYDROGENASE"/>
    <property type="match status" value="1"/>
</dbReference>
<dbReference type="Pfam" id="PF00107">
    <property type="entry name" value="ADH_zinc_N"/>
    <property type="match status" value="1"/>
</dbReference>
<dbReference type="SMART" id="SM00829">
    <property type="entry name" value="PKS_ER"/>
    <property type="match status" value="1"/>
</dbReference>
<dbReference type="Gene3D" id="3.90.180.10">
    <property type="entry name" value="Medium-chain alcohol dehydrogenases, catalytic domain"/>
    <property type="match status" value="1"/>
</dbReference>
<dbReference type="PANTHER" id="PTHR43401">
    <property type="entry name" value="L-THREONINE 3-DEHYDROGENASE"/>
    <property type="match status" value="1"/>
</dbReference>
<evidence type="ECO:0000256" key="3">
    <source>
        <dbReference type="ARBA" id="ARBA00023002"/>
    </source>
</evidence>
<organism evidence="6 7">
    <name type="scientific">Hydrogenispora ethanolica</name>
    <dbReference type="NCBI Taxonomy" id="1082276"/>
    <lineage>
        <taxon>Bacteria</taxon>
        <taxon>Bacillati</taxon>
        <taxon>Bacillota</taxon>
        <taxon>Hydrogenispora</taxon>
    </lineage>
</organism>
<keyword evidence="7" id="KW-1185">Reference proteome</keyword>
<dbReference type="InterPro" id="IPR013149">
    <property type="entry name" value="ADH-like_C"/>
</dbReference>
<keyword evidence="2 4" id="KW-0862">Zinc</keyword>
<dbReference type="InterPro" id="IPR002328">
    <property type="entry name" value="ADH_Zn_CS"/>
</dbReference>
<evidence type="ECO:0000256" key="2">
    <source>
        <dbReference type="ARBA" id="ARBA00022833"/>
    </source>
</evidence>
<dbReference type="SUPFAM" id="SSF50129">
    <property type="entry name" value="GroES-like"/>
    <property type="match status" value="1"/>
</dbReference>
<name>A0A4R1R829_HYDET</name>
<dbReference type="GO" id="GO:0008270">
    <property type="term" value="F:zinc ion binding"/>
    <property type="evidence" value="ECO:0007669"/>
    <property type="project" value="InterPro"/>
</dbReference>
<dbReference type="Gene3D" id="3.40.50.720">
    <property type="entry name" value="NAD(P)-binding Rossmann-like Domain"/>
    <property type="match status" value="1"/>
</dbReference>
<accession>A0A4R1R829</accession>
<dbReference type="InterPro" id="IPR011032">
    <property type="entry name" value="GroES-like_sf"/>
</dbReference>
<protein>
    <submittedName>
        <fullName evidence="6">Alcohol dehydrogenase/L-iditol 2-dehydrogenase</fullName>
    </submittedName>
</protein>
<feature type="domain" description="Enoyl reductase (ER)" evidence="5">
    <location>
        <begin position="15"/>
        <end position="347"/>
    </location>
</feature>
<dbReference type="Pfam" id="PF08240">
    <property type="entry name" value="ADH_N"/>
    <property type="match status" value="1"/>
</dbReference>
<evidence type="ECO:0000259" key="5">
    <source>
        <dbReference type="SMART" id="SM00829"/>
    </source>
</evidence>
<gene>
    <name evidence="6" type="ORF">EDC14_103219</name>
</gene>
<comment type="similarity">
    <text evidence="4">Belongs to the zinc-containing alcohol dehydrogenase family.</text>
</comment>